<keyword evidence="4" id="KW-1185">Reference proteome</keyword>
<dbReference type="Pfam" id="PF00010">
    <property type="entry name" value="HLH"/>
    <property type="match status" value="1"/>
</dbReference>
<dbReference type="InterPro" id="IPR011598">
    <property type="entry name" value="bHLH_dom"/>
</dbReference>
<feature type="compositionally biased region" description="Low complexity" evidence="1">
    <location>
        <begin position="2024"/>
        <end position="2042"/>
    </location>
</feature>
<sequence length="2358" mass="256546">MTNGKTSKQSKEYEKERRDRLNKAFDQLSSVLPDYDPISSLSKVEILTKAYDYIKKLEADQCKPSQTMDGSCEKENCNLRAKVKHLSSRIRQLMDVMYSAKIKVPDNLPPTSTYTPGNHCKWNGKAGDKKVELLLKSVLDKNKENKKNKLIARQLSTGKSKQVSSQAKKQARTSKLYQQKRKVFRLVETNDKLGSLSSIPKVVLSITDINAATTGTTAKSVAAPSCVVPLQESNSKVNIISTSSNVTEIKSGLTVNNKPVSLISAPIMATSITPTLPVQNFAHNSNVGTYILSNGQLMAVQQPAHIIPQIAPQILINRPVTPILLMQNNNNINSQPIIIQNHNRTREPLANNCRPIYPKTKREITRTTFSSQKPIPSLNLTFSNIKCTKEMRTEMISGGKQNRNKRQNSKLATLKKFSKDNIKNRNNSSKEKLMAKIDKETSVHKIKRFERINLMKIKLRKRKRKSPKHILLNKSANHGSVTSHLSSKRTSSSQSHELIVRKKSNLGSPSRQESTTQVNEVQISKRISNNSDATCGSQSSTIVTSSIESCDFINTSKSVVSLSLSPKGAFSSDSILSKNLFPETGEKVSCDLQLKTNSNATEALTSSQIQSYSAQNTNNSFNFDPKLVETFNFNSGKDVLTQLGTYEKNSFLPILPPYLEDVREFSSDILSSLQIPSNLHNSESLSPTAAFLLSFPLVSTSKNSELLNENENELSCESQNDNSTSIMQIGSLESPSSAIIEGQAVLFDQQFAQIPKPNWLSKSCDKIESNQKYNENLSFDTSNITPVHASNHPNKKSSVFGDSPCKAVSSKNKTDSSNGSNQHAGKNSQTLIDKISPGKKANIPATSSTADDTGQNVSIKLSSSAQTVTTCTTKELPKSLLAVSNNLLPVFSELYSSKTDKTACLELSPKSGERFVENSRKPSDKIKSKDNTLNARAFELSSANNSDVTKTTAKNCKEKINSSTVNENGSNNKSLVNWMTTPDVRLHGIEQFSNSELFPYQNFDFLASSTVACSSYSTSFTTTNIDQLFEYSSTTDNNKLYNPNYPAVLNQTNVWSPSKSSLPHHIVGTHTDNNFIIPSTLPTLIGDLALGTNTTPFVDAFKVASFEAVPDNYTGQKIGEPPINDNLKSYDRSENNQKVQVNTNENLSGARSKIKENINQHPCFESKQSAPAAKSQQPNKITALKKSESNDKSQQTSGTNFLSVSQLVDQNQVKSHGIQDDQVLSGSKRNFTHQKQQNKNSANSFNNFSNNTSEKYDPKHRLIKRGSATLNNGHHENFVNGNGQRVFNQHSIVSKTESVNNCWQHQSTKESSSLDTGFKSNNYSTESLLNSGNNHSQVMNFTPISDFHNTPNYSMDKSAKLQSSSVGNFFIPPAQPYQSNQQQLITTIPDSNPFGESFQFSNQSYRSDASISNEKPRLDYNAPASSSMNCLLSNKNPSISKSEFAVNFYPSTYSSSAPTKNSKERRTSCRQVADQKHPSNVELNHGIGSHISPPFPRPSLASSFSVSVSNSALTGPIYTNTSSSSCANKVEKQSVYYSNENIRKPCVSISDYAPFDDCNFKTPQNPLSITNAFIPPSSNNATLFLSSTSIPTNVLPSNFNSNSKSFPFLTPVVSTHSLSVSTNNMPYYTSSTASSSTSISTINANFTVASNTITVSEVSVCSSTTASNYLPPFIGSSTTISTPTVSFSHYLSPVITTSKNTKRTSSCSLSKSVTSSGAATYLPPIISTASISSNTNKISSYLPPVISTSSLVSTRNNTVANYLPNIIPSSSSADKNRLSNYLSPVIPTTNTLSNSNLTNYLPSVLPAVNDASLYLPLTSISTTGSSVSTQDINSSSSSYVLSTPTNTKLNAPSTQDKFAHNNTPSYQPYISNVPTSNSGVLNGPTTNHLPVFSNKTSDPAVSSSYLPVFSNTAGVTSSSTYLPIFSNSPSDLPMMSSSYLSLPTSNQGPNSVSTLNSAYTSNYLPSSSFSSSNYFTVNLNAAVPHDSQISNSTANFISYSAPSTVANTPCSSTDVQCSSNFSISSPAASRSSNKSSKTSPGSCKTFVSAKKAPNSAEVLNSEAKKVHSTNQKLNQEDTSLRTSNKENSSTKAVLKSCNPCVVSKGTSFPNSSCISNNLNNQSTLSSNQIESPAMFETYKPALIHQIGGNYATEHSSAMNVKGVTTSISSKTSLAPPMLPLNSGSAPSNNFSCIYSTSDSISYQPINLPNTFQNRPEFVDQVNIGPSSSFNNDTAINSIKMTPTSQKYVPSNEQLIYNATANSGSSTLTNFNLSAILPEMNDKIRCHTSSNSSCITRGLSEQTSFGKYDFYQYPEKKAHPLTDKKVQQMQHASQTVPPNQFNLSSKSSSSSFQNNLDTS</sequence>
<accession>A0A9P0EZU0</accession>
<feature type="compositionally biased region" description="Polar residues" evidence="1">
    <location>
        <begin position="1136"/>
        <end position="1148"/>
    </location>
</feature>
<feature type="region of interest" description="Disordered" evidence="1">
    <location>
        <begin position="784"/>
        <end position="855"/>
    </location>
</feature>
<organism evidence="3 4">
    <name type="scientific">Bemisia tabaci</name>
    <name type="common">Sweetpotato whitefly</name>
    <name type="synonym">Aleurodes tabaci</name>
    <dbReference type="NCBI Taxonomy" id="7038"/>
    <lineage>
        <taxon>Eukaryota</taxon>
        <taxon>Metazoa</taxon>
        <taxon>Ecdysozoa</taxon>
        <taxon>Arthropoda</taxon>
        <taxon>Hexapoda</taxon>
        <taxon>Insecta</taxon>
        <taxon>Pterygota</taxon>
        <taxon>Neoptera</taxon>
        <taxon>Paraneoptera</taxon>
        <taxon>Hemiptera</taxon>
        <taxon>Sternorrhyncha</taxon>
        <taxon>Aleyrodoidea</taxon>
        <taxon>Aleyrodidae</taxon>
        <taxon>Aleyrodinae</taxon>
        <taxon>Bemisia</taxon>
    </lineage>
</organism>
<dbReference type="EMBL" id="OU963864">
    <property type="protein sequence ID" value="CAH0385934.1"/>
    <property type="molecule type" value="Genomic_DNA"/>
</dbReference>
<name>A0A9P0EZU0_BEMTA</name>
<feature type="region of interest" description="Disordered" evidence="1">
    <location>
        <begin position="1231"/>
        <end position="1257"/>
    </location>
</feature>
<feature type="compositionally biased region" description="Polar residues" evidence="1">
    <location>
        <begin position="844"/>
        <end position="855"/>
    </location>
</feature>
<feature type="region of interest" description="Disordered" evidence="1">
    <location>
        <begin position="2321"/>
        <end position="2358"/>
    </location>
</feature>
<dbReference type="Proteomes" id="UP001152759">
    <property type="component" value="Chromosome 3"/>
</dbReference>
<dbReference type="SUPFAM" id="SSF47459">
    <property type="entry name" value="HLH, helix-loop-helix DNA-binding domain"/>
    <property type="match status" value="1"/>
</dbReference>
<feature type="compositionally biased region" description="Low complexity" evidence="1">
    <location>
        <begin position="1234"/>
        <end position="1251"/>
    </location>
</feature>
<feature type="domain" description="BHLH" evidence="2">
    <location>
        <begin position="5"/>
        <end position="57"/>
    </location>
</feature>
<evidence type="ECO:0000256" key="1">
    <source>
        <dbReference type="SAM" id="MobiDB-lite"/>
    </source>
</evidence>
<feature type="compositionally biased region" description="Polar residues" evidence="1">
    <location>
        <begin position="1166"/>
        <end position="1180"/>
    </location>
</feature>
<dbReference type="GO" id="GO:0046983">
    <property type="term" value="F:protein dimerization activity"/>
    <property type="evidence" value="ECO:0007669"/>
    <property type="project" value="InterPro"/>
</dbReference>
<feature type="region of interest" description="Disordered" evidence="1">
    <location>
        <begin position="1112"/>
        <end position="1148"/>
    </location>
</feature>
<feature type="compositionally biased region" description="Low complexity" evidence="1">
    <location>
        <begin position="2338"/>
        <end position="2358"/>
    </location>
</feature>
<dbReference type="InterPro" id="IPR036638">
    <property type="entry name" value="HLH_DNA-bd_sf"/>
</dbReference>
<dbReference type="PROSITE" id="PS50888">
    <property type="entry name" value="BHLH"/>
    <property type="match status" value="1"/>
</dbReference>
<proteinExistence type="predicted"/>
<evidence type="ECO:0000313" key="3">
    <source>
        <dbReference type="EMBL" id="CAH0385934.1"/>
    </source>
</evidence>
<dbReference type="SMART" id="SM00353">
    <property type="entry name" value="HLH"/>
    <property type="match status" value="1"/>
</dbReference>
<dbReference type="Gene3D" id="4.10.280.10">
    <property type="entry name" value="Helix-loop-helix DNA-binding domain"/>
    <property type="match status" value="1"/>
</dbReference>
<feature type="compositionally biased region" description="Low complexity" evidence="1">
    <location>
        <begin position="480"/>
        <end position="495"/>
    </location>
</feature>
<dbReference type="CDD" id="cd00083">
    <property type="entry name" value="bHLH_SF"/>
    <property type="match status" value="1"/>
</dbReference>
<gene>
    <name evidence="3" type="ORF">BEMITA_LOCUS5109</name>
</gene>
<feature type="compositionally biased region" description="Polar residues" evidence="1">
    <location>
        <begin position="809"/>
        <end position="831"/>
    </location>
</feature>
<feature type="compositionally biased region" description="Polar residues" evidence="1">
    <location>
        <begin position="2326"/>
        <end position="2337"/>
    </location>
</feature>
<feature type="region of interest" description="Disordered" evidence="1">
    <location>
        <begin position="153"/>
        <end position="174"/>
    </location>
</feature>
<evidence type="ECO:0000259" key="2">
    <source>
        <dbReference type="PROSITE" id="PS50888"/>
    </source>
</evidence>
<reference evidence="3" key="1">
    <citation type="submission" date="2021-12" db="EMBL/GenBank/DDBJ databases">
        <authorList>
            <person name="King R."/>
        </authorList>
    </citation>
    <scope>NUCLEOTIDE SEQUENCE</scope>
</reference>
<feature type="region of interest" description="Disordered" evidence="1">
    <location>
        <begin position="2060"/>
        <end position="2088"/>
    </location>
</feature>
<feature type="region of interest" description="Disordered" evidence="1">
    <location>
        <begin position="2024"/>
        <end position="2048"/>
    </location>
</feature>
<feature type="region of interest" description="Disordered" evidence="1">
    <location>
        <begin position="461"/>
        <end position="520"/>
    </location>
</feature>
<protein>
    <recommendedName>
        <fullName evidence="2">BHLH domain-containing protein</fullName>
    </recommendedName>
</protein>
<feature type="compositionally biased region" description="Low complexity" evidence="1">
    <location>
        <begin position="159"/>
        <end position="168"/>
    </location>
</feature>
<feature type="compositionally biased region" description="Polar residues" evidence="1">
    <location>
        <begin position="505"/>
        <end position="520"/>
    </location>
</feature>
<evidence type="ECO:0000313" key="4">
    <source>
        <dbReference type="Proteomes" id="UP001152759"/>
    </source>
</evidence>
<feature type="region of interest" description="Disordered" evidence="1">
    <location>
        <begin position="1164"/>
        <end position="1198"/>
    </location>
</feature>